<comment type="caution">
    <text evidence="2">The sequence shown here is derived from an EMBL/GenBank/DDBJ whole genome shotgun (WGS) entry which is preliminary data.</text>
</comment>
<dbReference type="EMBL" id="QREG01000004">
    <property type="protein sequence ID" value="REE01177.1"/>
    <property type="molecule type" value="Genomic_DNA"/>
</dbReference>
<accession>A0A3D9L8H9</accession>
<keyword evidence="1" id="KW-0732">Signal</keyword>
<dbReference type="Proteomes" id="UP000256779">
    <property type="component" value="Unassembled WGS sequence"/>
</dbReference>
<feature type="signal peptide" evidence="1">
    <location>
        <begin position="1"/>
        <end position="21"/>
    </location>
</feature>
<dbReference type="InterPro" id="IPR021801">
    <property type="entry name" value="DUF3370"/>
</dbReference>
<feature type="chain" id="PRO_5017706834" evidence="1">
    <location>
        <begin position="22"/>
        <end position="412"/>
    </location>
</feature>
<dbReference type="Pfam" id="PF11850">
    <property type="entry name" value="DUF3370"/>
    <property type="match status" value="2"/>
</dbReference>
<reference evidence="2 3" key="1">
    <citation type="submission" date="2018-07" db="EMBL/GenBank/DDBJ databases">
        <title>Genomic Encyclopedia of Type Strains, Phase IV (KMG-IV): sequencing the most valuable type-strain genomes for metagenomic binning, comparative biology and taxonomic classification.</title>
        <authorList>
            <person name="Goeker M."/>
        </authorList>
    </citation>
    <scope>NUCLEOTIDE SEQUENCE [LARGE SCALE GENOMIC DNA]</scope>
    <source>
        <strain evidence="2 3">DSM 4134</strain>
    </source>
</reference>
<dbReference type="OrthoDB" id="4351013at2"/>
<proteinExistence type="predicted"/>
<evidence type="ECO:0000256" key="1">
    <source>
        <dbReference type="SAM" id="SignalP"/>
    </source>
</evidence>
<dbReference type="PROSITE" id="PS51257">
    <property type="entry name" value="PROKAR_LIPOPROTEIN"/>
    <property type="match status" value="1"/>
</dbReference>
<gene>
    <name evidence="2" type="ORF">C7460_104197</name>
</gene>
<sequence length="412" mass="44187">MKKPTIYLVFSVVLLVFSACEQEEVGQMPKFQEVAGAVSSTIPASSWQSGSISSIVPPDELEDLGGQLEGTNIWKSNNPEIFRGTGWLMQNSRTDASRGGSATPMSGTFPIYLFHINKTGSQKYVHVLVTNPNSSTITISGKGSMYNNAEKPLTGSGTGQSFHVAKDWINNNPRTSFSNVSLGQYQAYEVAKLPVSNNGMIDGRFEVTASQGVYVYTVVTSGGSFTDAVNKSQGGPAAGDIYSPGTNAYGREAGVYDESVWKGTTNLPLPASTSHLGLALNTSSKFAVNGVYLQNQNADDVMRLSDSADKTYGNYGHKYDITLAFTNPHSTSKTVSVYFGSNYTNSVNTPSFTYNGPVLMNGVTKNVYTTPTSPRQWLATWTVPAGGAFNGNFDFYVPGLITTGQQLVLVVN</sequence>
<organism evidence="2 3">
    <name type="scientific">Marinoscillum furvescens DSM 4134</name>
    <dbReference type="NCBI Taxonomy" id="1122208"/>
    <lineage>
        <taxon>Bacteria</taxon>
        <taxon>Pseudomonadati</taxon>
        <taxon>Bacteroidota</taxon>
        <taxon>Cytophagia</taxon>
        <taxon>Cytophagales</taxon>
        <taxon>Reichenbachiellaceae</taxon>
        <taxon>Marinoscillum</taxon>
    </lineage>
</organism>
<name>A0A3D9L8H9_MARFU</name>
<keyword evidence="3" id="KW-1185">Reference proteome</keyword>
<dbReference type="RefSeq" id="WP_115867260.1">
    <property type="nucleotide sequence ID" value="NZ_QREG01000004.1"/>
</dbReference>
<dbReference type="AlphaFoldDB" id="A0A3D9L8H9"/>
<protein>
    <submittedName>
        <fullName evidence="2">Uncharacterized protein DUF3370</fullName>
    </submittedName>
</protein>
<evidence type="ECO:0000313" key="3">
    <source>
        <dbReference type="Proteomes" id="UP000256779"/>
    </source>
</evidence>
<evidence type="ECO:0000313" key="2">
    <source>
        <dbReference type="EMBL" id="REE01177.1"/>
    </source>
</evidence>